<feature type="transmembrane region" description="Helical" evidence="1">
    <location>
        <begin position="20"/>
        <end position="39"/>
    </location>
</feature>
<proteinExistence type="predicted"/>
<name>I3ZAJ4_BELBD</name>
<dbReference type="AlphaFoldDB" id="I3ZAJ4"/>
<keyword evidence="3" id="KW-1185">Reference proteome</keyword>
<dbReference type="EMBL" id="CP003281">
    <property type="protein sequence ID" value="AFL86262.1"/>
    <property type="molecule type" value="Genomic_DNA"/>
</dbReference>
<sequence length="79" mass="9171">MGNYLQFKHDSSLLKNAEKFFKVILGCFLIQIFNLYMGAWQGTFSVSYIQHASDHQKCLYTNSDLEWSGTKYLLYSSSI</sequence>
<evidence type="ECO:0000313" key="2">
    <source>
        <dbReference type="EMBL" id="AFL86262.1"/>
    </source>
</evidence>
<organism evidence="2 3">
    <name type="scientific">Belliella baltica (strain DSM 15883 / CIP 108006 / LMG 21964 / BA134)</name>
    <dbReference type="NCBI Taxonomy" id="866536"/>
    <lineage>
        <taxon>Bacteria</taxon>
        <taxon>Pseudomonadati</taxon>
        <taxon>Bacteroidota</taxon>
        <taxon>Cytophagia</taxon>
        <taxon>Cytophagales</taxon>
        <taxon>Cyclobacteriaceae</taxon>
        <taxon>Belliella</taxon>
    </lineage>
</organism>
<evidence type="ECO:0000256" key="1">
    <source>
        <dbReference type="SAM" id="Phobius"/>
    </source>
</evidence>
<dbReference type="KEGG" id="bbd:Belba_3779"/>
<keyword evidence="1" id="KW-1133">Transmembrane helix</keyword>
<gene>
    <name evidence="2" type="ordered locus">Belba_3779</name>
</gene>
<reference evidence="3" key="1">
    <citation type="submission" date="2012-06" db="EMBL/GenBank/DDBJ databases">
        <title>The complete genome of Belliella baltica DSM 15883.</title>
        <authorList>
            <person name="Lucas S."/>
            <person name="Copeland A."/>
            <person name="Lapidus A."/>
            <person name="Goodwin L."/>
            <person name="Pitluck S."/>
            <person name="Peters L."/>
            <person name="Mikhailova N."/>
            <person name="Davenport K."/>
            <person name="Kyrpides N."/>
            <person name="Mavromatis K."/>
            <person name="Pagani I."/>
            <person name="Ivanova N."/>
            <person name="Ovchinnikova G."/>
            <person name="Zeytun A."/>
            <person name="Detter J.C."/>
            <person name="Han C."/>
            <person name="Land M."/>
            <person name="Hauser L."/>
            <person name="Markowitz V."/>
            <person name="Cheng J.-F."/>
            <person name="Hugenholtz P."/>
            <person name="Woyke T."/>
            <person name="Wu D."/>
            <person name="Tindall B."/>
            <person name="Pomrenke H."/>
            <person name="Brambilla E."/>
            <person name="Klenk H.-P."/>
            <person name="Eisen J.A."/>
        </authorList>
    </citation>
    <scope>NUCLEOTIDE SEQUENCE [LARGE SCALE GENOMIC DNA]</scope>
    <source>
        <strain evidence="3">DSM 15883 / CIP 108006 / LMG 21964 / BA134</strain>
    </source>
</reference>
<keyword evidence="1" id="KW-0812">Transmembrane</keyword>
<evidence type="ECO:0000313" key="3">
    <source>
        <dbReference type="Proteomes" id="UP000006050"/>
    </source>
</evidence>
<accession>I3ZAJ4</accession>
<keyword evidence="1" id="KW-0472">Membrane</keyword>
<dbReference type="STRING" id="866536.Belba_3779"/>
<protein>
    <submittedName>
        <fullName evidence="2">Uncharacterized protein</fullName>
    </submittedName>
</protein>
<dbReference type="Proteomes" id="UP000006050">
    <property type="component" value="Chromosome"/>
</dbReference>
<dbReference type="HOGENOM" id="CLU_2598947_0_0_10"/>